<keyword evidence="2" id="KW-1185">Reference proteome</keyword>
<gene>
    <name evidence="1" type="ORF">NNL22_07130</name>
</gene>
<dbReference type="RefSeq" id="WP_251813123.1">
    <property type="nucleotide sequence ID" value="NZ_CP101527.1"/>
</dbReference>
<dbReference type="EMBL" id="CP101527">
    <property type="protein sequence ID" value="UZW76351.1"/>
    <property type="molecule type" value="Genomic_DNA"/>
</dbReference>
<reference evidence="1" key="1">
    <citation type="submission" date="2022-07" db="EMBL/GenBank/DDBJ databases">
        <title>Alkalimarinus sp. nov., isolated from gut of a Alitta virens.</title>
        <authorList>
            <person name="Yang A.I."/>
            <person name="Shin N.-R."/>
        </authorList>
    </citation>
    <scope>NUCLEOTIDE SEQUENCE</scope>
    <source>
        <strain evidence="1">FA028</strain>
    </source>
</reference>
<evidence type="ECO:0000313" key="2">
    <source>
        <dbReference type="Proteomes" id="UP001164472"/>
    </source>
</evidence>
<dbReference type="AlphaFoldDB" id="A0A9E8HNT9"/>
<dbReference type="Proteomes" id="UP001164472">
    <property type="component" value="Chromosome"/>
</dbReference>
<protein>
    <submittedName>
        <fullName evidence="1">Uncharacterized protein</fullName>
    </submittedName>
</protein>
<organism evidence="1 2">
    <name type="scientific">Alkalimarinus sediminis</name>
    <dbReference type="NCBI Taxonomy" id="1632866"/>
    <lineage>
        <taxon>Bacteria</taxon>
        <taxon>Pseudomonadati</taxon>
        <taxon>Pseudomonadota</taxon>
        <taxon>Gammaproteobacteria</taxon>
        <taxon>Alteromonadales</taxon>
        <taxon>Alteromonadaceae</taxon>
        <taxon>Alkalimarinus</taxon>
    </lineage>
</organism>
<accession>A0A9E8HNT9</accession>
<proteinExistence type="predicted"/>
<dbReference type="KEGG" id="asem:NNL22_07130"/>
<sequence length="49" mass="5542">MLHKSKALNKAKQHQPLRGLDSLAAALFVHGFAIIAQKSQLQVCRCWQR</sequence>
<evidence type="ECO:0000313" key="1">
    <source>
        <dbReference type="EMBL" id="UZW76351.1"/>
    </source>
</evidence>
<name>A0A9E8HNT9_9ALTE</name>